<dbReference type="RefSeq" id="WP_263037784.1">
    <property type="nucleotide sequence ID" value="NZ_JAOTPL010000008.1"/>
</dbReference>
<feature type="domain" description="PhnB-like" evidence="1">
    <location>
        <begin position="4"/>
        <end position="137"/>
    </location>
</feature>
<dbReference type="InterPro" id="IPR028973">
    <property type="entry name" value="PhnB-like"/>
</dbReference>
<dbReference type="SUPFAM" id="SSF54593">
    <property type="entry name" value="Glyoxalase/Bleomycin resistance protein/Dihydroxybiphenyl dioxygenase"/>
    <property type="match status" value="1"/>
</dbReference>
<dbReference type="AlphaFoldDB" id="A0AAE3INH9"/>
<evidence type="ECO:0000313" key="3">
    <source>
        <dbReference type="Proteomes" id="UP001209317"/>
    </source>
</evidence>
<gene>
    <name evidence="2" type="ORF">OD355_07200</name>
</gene>
<dbReference type="EMBL" id="JAOTPL010000008">
    <property type="protein sequence ID" value="MCU7694298.1"/>
    <property type="molecule type" value="Genomic_DNA"/>
</dbReference>
<keyword evidence="3" id="KW-1185">Reference proteome</keyword>
<organism evidence="2 3">
    <name type="scientific">Haoranjiania flava</name>
    <dbReference type="NCBI Taxonomy" id="1856322"/>
    <lineage>
        <taxon>Bacteria</taxon>
        <taxon>Pseudomonadati</taxon>
        <taxon>Bacteroidota</taxon>
        <taxon>Chitinophagia</taxon>
        <taxon>Chitinophagales</taxon>
        <taxon>Chitinophagaceae</taxon>
        <taxon>Haoranjiania</taxon>
    </lineage>
</organism>
<dbReference type="Gene3D" id="3.10.180.10">
    <property type="entry name" value="2,3-Dihydroxybiphenyl 1,2-Dioxygenase, domain 1"/>
    <property type="match status" value="1"/>
</dbReference>
<dbReference type="InterPro" id="IPR029068">
    <property type="entry name" value="Glyas_Bleomycin-R_OHBP_Dase"/>
</dbReference>
<dbReference type="PANTHER" id="PTHR33990:SF1">
    <property type="entry name" value="PROTEIN YJDN"/>
    <property type="match status" value="1"/>
</dbReference>
<dbReference type="Proteomes" id="UP001209317">
    <property type="component" value="Unassembled WGS sequence"/>
</dbReference>
<proteinExistence type="predicted"/>
<sequence length="146" mass="16104">MAYKLNPYLNFDGNCEEAMTFYKDALGVDFIGGKIMRFGDMPGGTQSFPEEVKNKVLHCGLPVGDNVIMASDTFGAPAKFVEGTNNYLALGVDSREEADRLFNILSEGGIVEMPMSQQFFGYFGSFTDKFGVMWMIVYDGETTHGS</sequence>
<dbReference type="CDD" id="cd06588">
    <property type="entry name" value="PhnB_like"/>
    <property type="match status" value="1"/>
</dbReference>
<evidence type="ECO:0000313" key="2">
    <source>
        <dbReference type="EMBL" id="MCU7694298.1"/>
    </source>
</evidence>
<evidence type="ECO:0000259" key="1">
    <source>
        <dbReference type="Pfam" id="PF06983"/>
    </source>
</evidence>
<reference evidence="2" key="1">
    <citation type="submission" date="2022-10" db="EMBL/GenBank/DDBJ databases">
        <authorList>
            <person name="Kim H.S."/>
            <person name="Kim J.-S."/>
            <person name="Suh M.K."/>
            <person name="Eom M.K."/>
            <person name="Lee J.-S."/>
        </authorList>
    </citation>
    <scope>NUCLEOTIDE SEQUENCE</scope>
    <source>
        <strain evidence="2">LIP-5</strain>
    </source>
</reference>
<comment type="caution">
    <text evidence="2">The sequence shown here is derived from an EMBL/GenBank/DDBJ whole genome shotgun (WGS) entry which is preliminary data.</text>
</comment>
<dbReference type="Pfam" id="PF06983">
    <property type="entry name" value="3-dmu-9_3-mt"/>
    <property type="match status" value="1"/>
</dbReference>
<protein>
    <submittedName>
        <fullName evidence="2">VOC family protein</fullName>
    </submittedName>
</protein>
<dbReference type="PANTHER" id="PTHR33990">
    <property type="entry name" value="PROTEIN YJDN-RELATED"/>
    <property type="match status" value="1"/>
</dbReference>
<accession>A0AAE3INH9</accession>
<name>A0AAE3INH9_9BACT</name>